<accession>A0A1W1WHH2</accession>
<dbReference type="Proteomes" id="UP000192660">
    <property type="component" value="Unassembled WGS sequence"/>
</dbReference>
<dbReference type="InterPro" id="IPR047640">
    <property type="entry name" value="RpiR-like"/>
</dbReference>
<protein>
    <submittedName>
        <fullName evidence="5">Transcriptional regulator, RpiR family</fullName>
    </submittedName>
</protein>
<dbReference type="CDD" id="cd05013">
    <property type="entry name" value="SIS_RpiR"/>
    <property type="match status" value="1"/>
</dbReference>
<keyword evidence="2" id="KW-0238">DNA-binding</keyword>
<evidence type="ECO:0000256" key="3">
    <source>
        <dbReference type="ARBA" id="ARBA00023163"/>
    </source>
</evidence>
<dbReference type="GO" id="GO:1901135">
    <property type="term" value="P:carbohydrate derivative metabolic process"/>
    <property type="evidence" value="ECO:0007669"/>
    <property type="project" value="InterPro"/>
</dbReference>
<dbReference type="PROSITE" id="PS51071">
    <property type="entry name" value="HTH_RPIR"/>
    <property type="match status" value="1"/>
</dbReference>
<dbReference type="AlphaFoldDB" id="A0A1W1WHH2"/>
<dbReference type="InterPro" id="IPR035472">
    <property type="entry name" value="RpiR-like_SIS"/>
</dbReference>
<dbReference type="OrthoDB" id="2930at2"/>
<dbReference type="InterPro" id="IPR001347">
    <property type="entry name" value="SIS_dom"/>
</dbReference>
<evidence type="ECO:0000256" key="1">
    <source>
        <dbReference type="ARBA" id="ARBA00023015"/>
    </source>
</evidence>
<keyword evidence="1" id="KW-0805">Transcription regulation</keyword>
<dbReference type="GO" id="GO:0003700">
    <property type="term" value="F:DNA-binding transcription factor activity"/>
    <property type="evidence" value="ECO:0007669"/>
    <property type="project" value="InterPro"/>
</dbReference>
<evidence type="ECO:0000256" key="2">
    <source>
        <dbReference type="ARBA" id="ARBA00023125"/>
    </source>
</evidence>
<proteinExistence type="predicted"/>
<organism evidence="5 6">
    <name type="scientific">Sulfobacillus thermosulfidooxidans (strain DSM 9293 / VKM B-1269 / AT-1)</name>
    <dbReference type="NCBI Taxonomy" id="929705"/>
    <lineage>
        <taxon>Bacteria</taxon>
        <taxon>Bacillati</taxon>
        <taxon>Bacillota</taxon>
        <taxon>Clostridia</taxon>
        <taxon>Eubacteriales</taxon>
        <taxon>Clostridiales Family XVII. Incertae Sedis</taxon>
        <taxon>Sulfobacillus</taxon>
    </lineage>
</organism>
<dbReference type="Pfam" id="PF01418">
    <property type="entry name" value="HTH_6"/>
    <property type="match status" value="1"/>
</dbReference>
<evidence type="ECO:0000313" key="5">
    <source>
        <dbReference type="EMBL" id="SMC05748.1"/>
    </source>
</evidence>
<dbReference type="RefSeq" id="WP_020373593.1">
    <property type="nucleotide sequence ID" value="NZ_FWWY01000001.1"/>
</dbReference>
<name>A0A1W1WHH2_SULTA</name>
<dbReference type="Pfam" id="PF01380">
    <property type="entry name" value="SIS"/>
    <property type="match status" value="1"/>
</dbReference>
<gene>
    <name evidence="5" type="ORF">SAMN00768000_2425</name>
</gene>
<dbReference type="EMBL" id="FWWY01000001">
    <property type="protein sequence ID" value="SMC05748.1"/>
    <property type="molecule type" value="Genomic_DNA"/>
</dbReference>
<keyword evidence="3" id="KW-0804">Transcription</keyword>
<dbReference type="InterPro" id="IPR036388">
    <property type="entry name" value="WH-like_DNA-bd_sf"/>
</dbReference>
<dbReference type="Gene3D" id="1.10.10.10">
    <property type="entry name" value="Winged helix-like DNA-binding domain superfamily/Winged helix DNA-binding domain"/>
    <property type="match status" value="1"/>
</dbReference>
<dbReference type="GO" id="GO:0097367">
    <property type="term" value="F:carbohydrate derivative binding"/>
    <property type="evidence" value="ECO:0007669"/>
    <property type="project" value="InterPro"/>
</dbReference>
<keyword evidence="6" id="KW-1185">Reference proteome</keyword>
<dbReference type="InterPro" id="IPR009057">
    <property type="entry name" value="Homeodomain-like_sf"/>
</dbReference>
<dbReference type="PANTHER" id="PTHR30514">
    <property type="entry name" value="GLUCOKINASE"/>
    <property type="match status" value="1"/>
</dbReference>
<feature type="domain" description="HTH rpiR-type" evidence="4">
    <location>
        <begin position="7"/>
        <end position="83"/>
    </location>
</feature>
<evidence type="ECO:0000259" key="4">
    <source>
        <dbReference type="PROSITE" id="PS51071"/>
    </source>
</evidence>
<sequence length="292" mass="32666">MKPLQSIEGFMDRIRAASSESTTHQQIGDYLALHLREASFMSSGDLAKAVGVSQASITRFCHSMGFGGFSEFVHALQEFVREEWRAPERTVYLRPSIPDDADPLLAQEVANLESLPEILDSEPMTRLVNLVATKSRVILAGARISSTLIPYAAYCLGKIRSGIEVATPGTPLWDNCAGWNPEDTVIVGWVFPRYSRALMEWLEAAHHDGLTVAAFTDRWMSPVMAFADPVLVVPVATASLFDSYVAPMFVMNYLVRQVAQELPGVRLRLEQLEERDQRLQVYWSRTNTKSKE</sequence>
<dbReference type="InterPro" id="IPR046348">
    <property type="entry name" value="SIS_dom_sf"/>
</dbReference>
<dbReference type="SUPFAM" id="SSF53697">
    <property type="entry name" value="SIS domain"/>
    <property type="match status" value="1"/>
</dbReference>
<dbReference type="PANTHER" id="PTHR30514:SF18">
    <property type="entry name" value="RPIR-FAMILY TRANSCRIPTIONAL REGULATOR"/>
    <property type="match status" value="1"/>
</dbReference>
<dbReference type="SUPFAM" id="SSF46689">
    <property type="entry name" value="Homeodomain-like"/>
    <property type="match status" value="1"/>
</dbReference>
<dbReference type="Gene3D" id="3.40.50.10490">
    <property type="entry name" value="Glucose-6-phosphate isomerase like protein, domain 1"/>
    <property type="match status" value="1"/>
</dbReference>
<reference evidence="6" key="1">
    <citation type="submission" date="2017-04" db="EMBL/GenBank/DDBJ databases">
        <authorList>
            <person name="Varghese N."/>
            <person name="Submissions S."/>
        </authorList>
    </citation>
    <scope>NUCLEOTIDE SEQUENCE [LARGE SCALE GENOMIC DNA]</scope>
    <source>
        <strain evidence="6">DSM 9293</strain>
    </source>
</reference>
<dbReference type="GO" id="GO:0003677">
    <property type="term" value="F:DNA binding"/>
    <property type="evidence" value="ECO:0007669"/>
    <property type="project" value="UniProtKB-KW"/>
</dbReference>
<dbReference type="InterPro" id="IPR000281">
    <property type="entry name" value="HTH_RpiR"/>
</dbReference>
<evidence type="ECO:0000313" key="6">
    <source>
        <dbReference type="Proteomes" id="UP000192660"/>
    </source>
</evidence>